<organism evidence="17 18">
    <name type="scientific">Aeromicrobium terrae</name>
    <dbReference type="NCBI Taxonomy" id="2498846"/>
    <lineage>
        <taxon>Bacteria</taxon>
        <taxon>Bacillati</taxon>
        <taxon>Actinomycetota</taxon>
        <taxon>Actinomycetes</taxon>
        <taxon>Propionibacteriales</taxon>
        <taxon>Nocardioidaceae</taxon>
        <taxon>Aeromicrobium</taxon>
    </lineage>
</organism>
<dbReference type="CDD" id="cd02064">
    <property type="entry name" value="FAD_synthetase_N"/>
    <property type="match status" value="1"/>
</dbReference>
<comment type="catalytic activity">
    <reaction evidence="13 15">
        <text>riboflavin + ATP = FMN + ADP + H(+)</text>
        <dbReference type="Rhea" id="RHEA:14357"/>
        <dbReference type="ChEBI" id="CHEBI:15378"/>
        <dbReference type="ChEBI" id="CHEBI:30616"/>
        <dbReference type="ChEBI" id="CHEBI:57986"/>
        <dbReference type="ChEBI" id="CHEBI:58210"/>
        <dbReference type="ChEBI" id="CHEBI:456216"/>
        <dbReference type="EC" id="2.7.1.26"/>
    </reaction>
</comment>
<evidence type="ECO:0000256" key="3">
    <source>
        <dbReference type="ARBA" id="ARBA00005201"/>
    </source>
</evidence>
<dbReference type="NCBIfam" id="NF004160">
    <property type="entry name" value="PRK05627.1-3"/>
    <property type="match status" value="1"/>
</dbReference>
<proteinExistence type="inferred from homology"/>
<keyword evidence="12" id="KW-0511">Multifunctional enzyme</keyword>
<name>A0A5C8NQ86_9ACTN</name>
<dbReference type="Gene3D" id="2.40.30.30">
    <property type="entry name" value="Riboflavin kinase-like"/>
    <property type="match status" value="1"/>
</dbReference>
<dbReference type="Gene3D" id="3.40.50.620">
    <property type="entry name" value="HUPs"/>
    <property type="match status" value="1"/>
</dbReference>
<dbReference type="OrthoDB" id="9803667at2"/>
<dbReference type="EC" id="2.7.1.26" evidence="15"/>
<evidence type="ECO:0000256" key="7">
    <source>
        <dbReference type="ARBA" id="ARBA00022695"/>
    </source>
</evidence>
<evidence type="ECO:0000256" key="4">
    <source>
        <dbReference type="ARBA" id="ARBA00022630"/>
    </source>
</evidence>
<keyword evidence="11 15" id="KW-0067">ATP-binding</keyword>
<dbReference type="PIRSF" id="PIRSF004491">
    <property type="entry name" value="FAD_Synth"/>
    <property type="match status" value="1"/>
</dbReference>
<dbReference type="GO" id="GO:0009398">
    <property type="term" value="P:FMN biosynthetic process"/>
    <property type="evidence" value="ECO:0007669"/>
    <property type="project" value="UniProtKB-UniRule"/>
</dbReference>
<dbReference type="InterPro" id="IPR002606">
    <property type="entry name" value="Riboflavin_kinase_bac"/>
</dbReference>
<evidence type="ECO:0000256" key="10">
    <source>
        <dbReference type="ARBA" id="ARBA00022827"/>
    </source>
</evidence>
<evidence type="ECO:0000313" key="17">
    <source>
        <dbReference type="EMBL" id="TXL63296.1"/>
    </source>
</evidence>
<gene>
    <name evidence="17" type="ORF">FHP06_03460</name>
</gene>
<keyword evidence="4 15" id="KW-0285">Flavoprotein</keyword>
<reference evidence="17 18" key="1">
    <citation type="submission" date="2019-06" db="EMBL/GenBank/DDBJ databases">
        <title>Aeromicrobium sp. nov., isolated from a maize field.</title>
        <authorList>
            <person name="Lin S.-Y."/>
            <person name="Tsai C.-F."/>
            <person name="Young C.-C."/>
        </authorList>
    </citation>
    <scope>NUCLEOTIDE SEQUENCE [LARGE SCALE GENOMIC DNA]</scope>
    <source>
        <strain evidence="17 18">CC-CFT486</strain>
    </source>
</reference>
<comment type="pathway">
    <text evidence="3 15">Cofactor biosynthesis; FMN biosynthesis; FMN from riboflavin (ATP route): step 1/1.</text>
</comment>
<evidence type="ECO:0000256" key="11">
    <source>
        <dbReference type="ARBA" id="ARBA00022840"/>
    </source>
</evidence>
<dbReference type="NCBIfam" id="TIGR00083">
    <property type="entry name" value="ribF"/>
    <property type="match status" value="1"/>
</dbReference>
<dbReference type="InterPro" id="IPR023465">
    <property type="entry name" value="Riboflavin_kinase_dom_sf"/>
</dbReference>
<evidence type="ECO:0000256" key="6">
    <source>
        <dbReference type="ARBA" id="ARBA00022679"/>
    </source>
</evidence>
<keyword evidence="5 15" id="KW-0288">FMN</keyword>
<evidence type="ECO:0000313" key="18">
    <source>
        <dbReference type="Proteomes" id="UP000321571"/>
    </source>
</evidence>
<dbReference type="UniPathway" id="UPA00277">
    <property type="reaction ID" value="UER00407"/>
</dbReference>
<comment type="pathway">
    <text evidence="2 15">Cofactor biosynthesis; FAD biosynthesis; FAD from FMN: step 1/1.</text>
</comment>
<feature type="domain" description="Riboflavin kinase" evidence="16">
    <location>
        <begin position="197"/>
        <end position="325"/>
    </location>
</feature>
<dbReference type="FunFam" id="3.40.50.620:FF:000021">
    <property type="entry name" value="Riboflavin biosynthesis protein"/>
    <property type="match status" value="1"/>
</dbReference>
<dbReference type="SUPFAM" id="SSF52374">
    <property type="entry name" value="Nucleotidylyl transferase"/>
    <property type="match status" value="1"/>
</dbReference>
<dbReference type="Pfam" id="PF01687">
    <property type="entry name" value="Flavokinase"/>
    <property type="match status" value="1"/>
</dbReference>
<evidence type="ECO:0000256" key="1">
    <source>
        <dbReference type="ARBA" id="ARBA00002121"/>
    </source>
</evidence>
<dbReference type="UniPathway" id="UPA00276">
    <property type="reaction ID" value="UER00406"/>
</dbReference>
<comment type="similarity">
    <text evidence="15">Belongs to the ribF family.</text>
</comment>
<dbReference type="GO" id="GO:0003919">
    <property type="term" value="F:FMN adenylyltransferase activity"/>
    <property type="evidence" value="ECO:0007669"/>
    <property type="project" value="UniProtKB-UniRule"/>
</dbReference>
<dbReference type="SMART" id="SM00904">
    <property type="entry name" value="Flavokinase"/>
    <property type="match status" value="1"/>
</dbReference>
<dbReference type="Proteomes" id="UP000321571">
    <property type="component" value="Unassembled WGS sequence"/>
</dbReference>
<dbReference type="GO" id="GO:0005524">
    <property type="term" value="F:ATP binding"/>
    <property type="evidence" value="ECO:0007669"/>
    <property type="project" value="UniProtKB-UniRule"/>
</dbReference>
<keyword evidence="6 15" id="KW-0808">Transferase</keyword>
<dbReference type="PANTHER" id="PTHR22749">
    <property type="entry name" value="RIBOFLAVIN KINASE/FMN ADENYLYLTRANSFERASE"/>
    <property type="match status" value="1"/>
</dbReference>
<comment type="caution">
    <text evidence="17">The sequence shown here is derived from an EMBL/GenBank/DDBJ whole genome shotgun (WGS) entry which is preliminary data.</text>
</comment>
<keyword evidence="8 15" id="KW-0547">Nucleotide-binding</keyword>
<dbReference type="InterPro" id="IPR015865">
    <property type="entry name" value="Riboflavin_kinase_bac/euk"/>
</dbReference>
<evidence type="ECO:0000256" key="5">
    <source>
        <dbReference type="ARBA" id="ARBA00022643"/>
    </source>
</evidence>
<evidence type="ECO:0000256" key="13">
    <source>
        <dbReference type="ARBA" id="ARBA00047880"/>
    </source>
</evidence>
<evidence type="ECO:0000256" key="9">
    <source>
        <dbReference type="ARBA" id="ARBA00022777"/>
    </source>
</evidence>
<dbReference type="InterPro" id="IPR015864">
    <property type="entry name" value="FAD_synthase"/>
</dbReference>
<dbReference type="SUPFAM" id="SSF82114">
    <property type="entry name" value="Riboflavin kinase-like"/>
    <property type="match status" value="1"/>
</dbReference>
<keyword evidence="18" id="KW-1185">Reference proteome</keyword>
<accession>A0A5C8NQ86</accession>
<evidence type="ECO:0000256" key="15">
    <source>
        <dbReference type="PIRNR" id="PIRNR004491"/>
    </source>
</evidence>
<keyword evidence="10 15" id="KW-0274">FAD</keyword>
<comment type="function">
    <text evidence="1">Catalyzes the phosphorylation of riboflavin to FMN followed by the adenylation of FMN to FAD.</text>
</comment>
<dbReference type="PANTHER" id="PTHR22749:SF6">
    <property type="entry name" value="RIBOFLAVIN KINASE"/>
    <property type="match status" value="1"/>
</dbReference>
<sequence length="328" mass="35175">MRVLSCSAGPVWHSAAVTTWRDLDGAATEPRQQPAAVTIGVFDGVHRGHQAVLAAARAASGAPVVAVTFEPHPLAVLAPDREPPRLTTIERRIELLHAHGADEVRVLAFDQEMAAWDPTDFVTRVLVEELRATDVVVGENFRFGAKAAGDLELLRSVGGESGFRTTGLALDGRTEPYSSTLVRQHVAAGRMAEAAAVLGRPHEVSGVVVEGDKRGRELGFPTANVPVDDTYAVPPDGVYAGRVDIGDEVLPAAISVGSNPTFDGTERRVESYVIDQPQHGSLDLYGRTIRVELVRRLRGMEAFDTVDALVAQMHDDVNDTRAVLAELS</sequence>
<dbReference type="FunFam" id="2.40.30.30:FF:000003">
    <property type="entry name" value="Riboflavin biosynthesis protein"/>
    <property type="match status" value="1"/>
</dbReference>
<evidence type="ECO:0000256" key="12">
    <source>
        <dbReference type="ARBA" id="ARBA00023268"/>
    </source>
</evidence>
<evidence type="ECO:0000256" key="8">
    <source>
        <dbReference type="ARBA" id="ARBA00022741"/>
    </source>
</evidence>
<evidence type="ECO:0000256" key="2">
    <source>
        <dbReference type="ARBA" id="ARBA00004726"/>
    </source>
</evidence>
<dbReference type="GO" id="GO:0009231">
    <property type="term" value="P:riboflavin biosynthetic process"/>
    <property type="evidence" value="ECO:0007669"/>
    <property type="project" value="InterPro"/>
</dbReference>
<dbReference type="GO" id="GO:0008531">
    <property type="term" value="F:riboflavin kinase activity"/>
    <property type="evidence" value="ECO:0007669"/>
    <property type="project" value="UniProtKB-UniRule"/>
</dbReference>
<protein>
    <recommendedName>
        <fullName evidence="15">Riboflavin biosynthesis protein</fullName>
    </recommendedName>
    <domain>
        <recommendedName>
            <fullName evidence="15">Riboflavin kinase</fullName>
            <ecNumber evidence="15">2.7.1.26</ecNumber>
        </recommendedName>
        <alternativeName>
            <fullName evidence="15">Flavokinase</fullName>
        </alternativeName>
    </domain>
    <domain>
        <recommendedName>
            <fullName evidence="15">FMN adenylyltransferase</fullName>
            <ecNumber evidence="15">2.7.7.2</ecNumber>
        </recommendedName>
        <alternativeName>
            <fullName evidence="15">FAD pyrophosphorylase</fullName>
        </alternativeName>
        <alternativeName>
            <fullName evidence="15">FAD synthase</fullName>
        </alternativeName>
    </domain>
</protein>
<dbReference type="Pfam" id="PF06574">
    <property type="entry name" value="FAD_syn"/>
    <property type="match status" value="1"/>
</dbReference>
<dbReference type="EC" id="2.7.7.2" evidence="15"/>
<keyword evidence="7 15" id="KW-0548">Nucleotidyltransferase</keyword>
<keyword evidence="9 15" id="KW-0418">Kinase</keyword>
<dbReference type="EMBL" id="VDUX01000001">
    <property type="protein sequence ID" value="TXL63296.1"/>
    <property type="molecule type" value="Genomic_DNA"/>
</dbReference>
<evidence type="ECO:0000256" key="14">
    <source>
        <dbReference type="ARBA" id="ARBA00049494"/>
    </source>
</evidence>
<dbReference type="InterPro" id="IPR023468">
    <property type="entry name" value="Riboflavin_kinase"/>
</dbReference>
<dbReference type="AlphaFoldDB" id="A0A5C8NQ86"/>
<dbReference type="InterPro" id="IPR014729">
    <property type="entry name" value="Rossmann-like_a/b/a_fold"/>
</dbReference>
<comment type="catalytic activity">
    <reaction evidence="14 15">
        <text>FMN + ATP + H(+) = FAD + diphosphate</text>
        <dbReference type="Rhea" id="RHEA:17237"/>
        <dbReference type="ChEBI" id="CHEBI:15378"/>
        <dbReference type="ChEBI" id="CHEBI:30616"/>
        <dbReference type="ChEBI" id="CHEBI:33019"/>
        <dbReference type="ChEBI" id="CHEBI:57692"/>
        <dbReference type="ChEBI" id="CHEBI:58210"/>
        <dbReference type="EC" id="2.7.7.2"/>
    </reaction>
</comment>
<dbReference type="GO" id="GO:0006747">
    <property type="term" value="P:FAD biosynthetic process"/>
    <property type="evidence" value="ECO:0007669"/>
    <property type="project" value="UniProtKB-UniRule"/>
</dbReference>
<evidence type="ECO:0000259" key="16">
    <source>
        <dbReference type="SMART" id="SM00904"/>
    </source>
</evidence>